<organism evidence="3">
    <name type="scientific">marine sediment metagenome</name>
    <dbReference type="NCBI Taxonomy" id="412755"/>
    <lineage>
        <taxon>unclassified sequences</taxon>
        <taxon>metagenomes</taxon>
        <taxon>ecological metagenomes</taxon>
    </lineage>
</organism>
<dbReference type="CDD" id="cd00093">
    <property type="entry name" value="HTH_XRE"/>
    <property type="match status" value="1"/>
</dbReference>
<dbReference type="SMART" id="SM00530">
    <property type="entry name" value="HTH_XRE"/>
    <property type="match status" value="1"/>
</dbReference>
<dbReference type="GO" id="GO:0003677">
    <property type="term" value="F:DNA binding"/>
    <property type="evidence" value="ECO:0007669"/>
    <property type="project" value="UniProtKB-KW"/>
</dbReference>
<dbReference type="Gene3D" id="1.10.260.40">
    <property type="entry name" value="lambda repressor-like DNA-binding domains"/>
    <property type="match status" value="1"/>
</dbReference>
<keyword evidence="1" id="KW-0238">DNA-binding</keyword>
<dbReference type="SUPFAM" id="SSF47413">
    <property type="entry name" value="lambda repressor-like DNA-binding domains"/>
    <property type="match status" value="1"/>
</dbReference>
<name>A0A0F9WCW2_9ZZZZ</name>
<dbReference type="PANTHER" id="PTHR46797">
    <property type="entry name" value="HTH-TYPE TRANSCRIPTIONAL REGULATOR"/>
    <property type="match status" value="1"/>
</dbReference>
<evidence type="ECO:0000259" key="2">
    <source>
        <dbReference type="PROSITE" id="PS50943"/>
    </source>
</evidence>
<dbReference type="EMBL" id="LAZR01000005">
    <property type="protein sequence ID" value="KKO10243.1"/>
    <property type="molecule type" value="Genomic_DNA"/>
</dbReference>
<accession>A0A0F9WCW2</accession>
<dbReference type="AlphaFoldDB" id="A0A0F9WCW2"/>
<dbReference type="InterPro" id="IPR050807">
    <property type="entry name" value="TransReg_Diox_bact_type"/>
</dbReference>
<dbReference type="GO" id="GO:0003700">
    <property type="term" value="F:DNA-binding transcription factor activity"/>
    <property type="evidence" value="ECO:0007669"/>
    <property type="project" value="TreeGrafter"/>
</dbReference>
<comment type="caution">
    <text evidence="3">The sequence shown here is derived from an EMBL/GenBank/DDBJ whole genome shotgun (WGS) entry which is preliminary data.</text>
</comment>
<protein>
    <recommendedName>
        <fullName evidence="2">HTH cro/C1-type domain-containing protein</fullName>
    </recommendedName>
</protein>
<dbReference type="Pfam" id="PF01381">
    <property type="entry name" value="HTH_3"/>
    <property type="match status" value="1"/>
</dbReference>
<reference evidence="3" key="1">
    <citation type="journal article" date="2015" name="Nature">
        <title>Complex archaea that bridge the gap between prokaryotes and eukaryotes.</title>
        <authorList>
            <person name="Spang A."/>
            <person name="Saw J.H."/>
            <person name="Jorgensen S.L."/>
            <person name="Zaremba-Niedzwiedzka K."/>
            <person name="Martijn J."/>
            <person name="Lind A.E."/>
            <person name="van Eijk R."/>
            <person name="Schleper C."/>
            <person name="Guy L."/>
            <person name="Ettema T.J."/>
        </authorList>
    </citation>
    <scope>NUCLEOTIDE SEQUENCE</scope>
</reference>
<dbReference type="PROSITE" id="PS50943">
    <property type="entry name" value="HTH_CROC1"/>
    <property type="match status" value="1"/>
</dbReference>
<dbReference type="PANTHER" id="PTHR46797:SF1">
    <property type="entry name" value="METHYLPHOSPHONATE SYNTHASE"/>
    <property type="match status" value="1"/>
</dbReference>
<sequence>MSTPQIINTPTGERLVVLAEQDYLALLERLEDQVDIQAASAVVARGEESFPLTVVDALLEGVVPVKVYREHRGLRAGELAEKVGISQGYLSEIEAGKKPGSLSVLQRIAKALNVELDDLV</sequence>
<evidence type="ECO:0000313" key="3">
    <source>
        <dbReference type="EMBL" id="KKO10243.1"/>
    </source>
</evidence>
<dbReference type="GO" id="GO:0005829">
    <property type="term" value="C:cytosol"/>
    <property type="evidence" value="ECO:0007669"/>
    <property type="project" value="TreeGrafter"/>
</dbReference>
<gene>
    <name evidence="3" type="ORF">LCGC14_0027750</name>
</gene>
<dbReference type="InterPro" id="IPR010982">
    <property type="entry name" value="Lambda_DNA-bd_dom_sf"/>
</dbReference>
<dbReference type="InterPro" id="IPR001387">
    <property type="entry name" value="Cro/C1-type_HTH"/>
</dbReference>
<evidence type="ECO:0000256" key="1">
    <source>
        <dbReference type="ARBA" id="ARBA00023125"/>
    </source>
</evidence>
<proteinExistence type="predicted"/>
<feature type="domain" description="HTH cro/C1-type" evidence="2">
    <location>
        <begin position="65"/>
        <end position="119"/>
    </location>
</feature>